<reference evidence="5" key="1">
    <citation type="submission" date="2022-11" db="UniProtKB">
        <authorList>
            <consortium name="WormBaseParasite"/>
        </authorList>
    </citation>
    <scope>IDENTIFICATION</scope>
</reference>
<protein>
    <submittedName>
        <fullName evidence="5">Ground-like domain-containing protein</fullName>
    </submittedName>
</protein>
<accession>A0A915D7W6</accession>
<feature type="chain" id="PRO_5037271824" evidence="2">
    <location>
        <begin position="20"/>
        <end position="350"/>
    </location>
</feature>
<keyword evidence="4" id="KW-1185">Reference proteome</keyword>
<feature type="region of interest" description="Disordered" evidence="1">
    <location>
        <begin position="85"/>
        <end position="139"/>
    </location>
</feature>
<organism evidence="4 5">
    <name type="scientific">Ditylenchus dipsaci</name>
    <dbReference type="NCBI Taxonomy" id="166011"/>
    <lineage>
        <taxon>Eukaryota</taxon>
        <taxon>Metazoa</taxon>
        <taxon>Ecdysozoa</taxon>
        <taxon>Nematoda</taxon>
        <taxon>Chromadorea</taxon>
        <taxon>Rhabditida</taxon>
        <taxon>Tylenchina</taxon>
        <taxon>Tylenchomorpha</taxon>
        <taxon>Sphaerularioidea</taxon>
        <taxon>Anguinidae</taxon>
        <taxon>Anguininae</taxon>
        <taxon>Ditylenchus</taxon>
    </lineage>
</organism>
<dbReference type="InterPro" id="IPR007284">
    <property type="entry name" value="Ground-like_dom"/>
</dbReference>
<evidence type="ECO:0000313" key="5">
    <source>
        <dbReference type="WBParaSite" id="jg16474"/>
    </source>
</evidence>
<keyword evidence="2" id="KW-0732">Signal</keyword>
<proteinExistence type="predicted"/>
<evidence type="ECO:0000313" key="4">
    <source>
        <dbReference type="Proteomes" id="UP000887574"/>
    </source>
</evidence>
<feature type="domain" description="Ground-like" evidence="3">
    <location>
        <begin position="278"/>
        <end position="347"/>
    </location>
</feature>
<dbReference type="WBParaSite" id="jg16474">
    <property type="protein sequence ID" value="jg16474"/>
    <property type="gene ID" value="jg16474"/>
</dbReference>
<dbReference type="PROSITE" id="PS51257">
    <property type="entry name" value="PROKAR_LIPOPROTEIN"/>
    <property type="match status" value="1"/>
</dbReference>
<dbReference type="AlphaFoldDB" id="A0A915D7W6"/>
<feature type="signal peptide" evidence="2">
    <location>
        <begin position="1"/>
        <end position="19"/>
    </location>
</feature>
<evidence type="ECO:0000259" key="3">
    <source>
        <dbReference type="Pfam" id="PF04155"/>
    </source>
</evidence>
<evidence type="ECO:0000256" key="2">
    <source>
        <dbReference type="SAM" id="SignalP"/>
    </source>
</evidence>
<feature type="compositionally biased region" description="Basic and acidic residues" evidence="1">
    <location>
        <begin position="100"/>
        <end position="119"/>
    </location>
</feature>
<dbReference type="Proteomes" id="UP000887574">
    <property type="component" value="Unplaced"/>
</dbReference>
<name>A0A915D7W6_9BILA</name>
<evidence type="ECO:0000256" key="1">
    <source>
        <dbReference type="SAM" id="MobiDB-lite"/>
    </source>
</evidence>
<sequence>MGSIRLLITVSLSIIIARGHIGPGGGYQTSGGCSGGAYTHRQPPPCGGHMPTPLPYAPVPPPPPPYPTPPYQALQYRRIAEAAHGEILTTHDSTTPNFAYRDEKEDRDQNKQSLRRDSTAKIPLPATLASEDSDKEQPFVRPLTYENLSPRYENQPPRYPNHPSIPILPEPVPPYQAGPTYQEVSPPVPPYQAIPLPVPLPSIMNATLLPTSLSNAPPPQPTPLRPMQPPPLNNCCARCDRGCKHAHAHRRAFVTKTKNATNNTLKFFDNLDFNNPSECTSKQLKNIIKNNAAVNMTIAKEVIQRTAEKELGDGVFHVICSSADLEYTTRTFSFCFGEVADGICYVFRTN</sequence>
<dbReference type="Pfam" id="PF04155">
    <property type="entry name" value="Ground-like"/>
    <property type="match status" value="1"/>
</dbReference>